<dbReference type="InterPro" id="IPR009003">
    <property type="entry name" value="Peptidase_S1_PA"/>
</dbReference>
<keyword evidence="2" id="KW-1185">Reference proteome</keyword>
<comment type="caution">
    <text evidence="1">The sequence shown here is derived from an EMBL/GenBank/DDBJ whole genome shotgun (WGS) entry which is preliminary data.</text>
</comment>
<dbReference type="EMBL" id="JAXIVU010000023">
    <property type="protein sequence ID" value="MDY7220276.1"/>
    <property type="molecule type" value="Genomic_DNA"/>
</dbReference>
<accession>A0ABU5GVG1</accession>
<dbReference type="Pfam" id="PF13365">
    <property type="entry name" value="Trypsin_2"/>
    <property type="match status" value="1"/>
</dbReference>
<dbReference type="InterPro" id="IPR039245">
    <property type="entry name" value="TYSND1/DEG15"/>
</dbReference>
<dbReference type="GO" id="GO:0006508">
    <property type="term" value="P:proteolysis"/>
    <property type="evidence" value="ECO:0007669"/>
    <property type="project" value="UniProtKB-KW"/>
</dbReference>
<organism evidence="1 2">
    <name type="scientific">Denitrificimonas halotolerans</name>
    <dbReference type="NCBI Taxonomy" id="3098930"/>
    <lineage>
        <taxon>Bacteria</taxon>
        <taxon>Pseudomonadati</taxon>
        <taxon>Pseudomonadota</taxon>
        <taxon>Gammaproteobacteria</taxon>
        <taxon>Pseudomonadales</taxon>
        <taxon>Pseudomonadaceae</taxon>
        <taxon>Denitrificimonas</taxon>
    </lineage>
</organism>
<keyword evidence="1" id="KW-0378">Hydrolase</keyword>
<name>A0ABU5GVG1_9GAMM</name>
<reference evidence="1 2" key="1">
    <citation type="submission" date="2023-12" db="EMBL/GenBank/DDBJ databases">
        <title>Denitrificimonas halotolerans sp. nov.,a novel species isolated from landfill leachate.</title>
        <authorList>
            <person name="Wang S."/>
        </authorList>
    </citation>
    <scope>NUCLEOTIDE SEQUENCE [LARGE SCALE GENOMIC DNA]</scope>
    <source>
        <strain evidence="1 2">JX-1</strain>
    </source>
</reference>
<gene>
    <name evidence="1" type="ORF">TOI97_11955</name>
</gene>
<protein>
    <submittedName>
        <fullName evidence="1">Serine protease</fullName>
    </submittedName>
</protein>
<dbReference type="PANTHER" id="PTHR21004">
    <property type="entry name" value="SERINE PROTEASE-RELATED"/>
    <property type="match status" value="1"/>
</dbReference>
<dbReference type="Gene3D" id="2.40.10.10">
    <property type="entry name" value="Trypsin-like serine proteases"/>
    <property type="match status" value="2"/>
</dbReference>
<dbReference type="SUPFAM" id="SSF50494">
    <property type="entry name" value="Trypsin-like serine proteases"/>
    <property type="match status" value="1"/>
</dbReference>
<dbReference type="RefSeq" id="WP_321554361.1">
    <property type="nucleotide sequence ID" value="NZ_JAXIVU010000023.1"/>
</dbReference>
<evidence type="ECO:0000313" key="2">
    <source>
        <dbReference type="Proteomes" id="UP001294570"/>
    </source>
</evidence>
<dbReference type="InterPro" id="IPR043504">
    <property type="entry name" value="Peptidase_S1_PA_chymotrypsin"/>
</dbReference>
<sequence length="305" mass="32669">MHRVEITQKNKDLSNVKLKWGRPAFTADDGLGSLDSLHQASDAIVCIAGYFDDKLTSIGSGIMIGPGMVLTASHVFDEFPKTGSGPVLLSFLPDNKARAWLPTGIVTCSGPSKYRPDDPECKIVSDLTILSCDLHSDAHLAHPQSLIPLELCLPLPGSRLWAVGYRHGAFDEDTALVSPLVTSGLVTNVFPHGRGERMPSSCIEIDMESLGGMSGGPVFNEDGRIVGIVSSSFDGGPTYVTLVWDAMRLSVEGLPHEIWGAEHSGILEGIELGLVRVKGKFKAGQGRDITLTLSDAEMAYLVQSE</sequence>
<evidence type="ECO:0000313" key="1">
    <source>
        <dbReference type="EMBL" id="MDY7220276.1"/>
    </source>
</evidence>
<dbReference type="Proteomes" id="UP001294570">
    <property type="component" value="Unassembled WGS sequence"/>
</dbReference>
<dbReference type="GO" id="GO:0008233">
    <property type="term" value="F:peptidase activity"/>
    <property type="evidence" value="ECO:0007669"/>
    <property type="project" value="UniProtKB-KW"/>
</dbReference>
<keyword evidence="1" id="KW-0645">Protease</keyword>
<proteinExistence type="predicted"/>
<dbReference type="PANTHER" id="PTHR21004:SF0">
    <property type="entry name" value="PEROXISOMAL LEADER PEPTIDE-PROCESSING PROTEASE"/>
    <property type="match status" value="1"/>
</dbReference>